<organism evidence="6">
    <name type="scientific">Chlorella variabilis</name>
    <name type="common">Green alga</name>
    <dbReference type="NCBI Taxonomy" id="554065"/>
    <lineage>
        <taxon>Eukaryota</taxon>
        <taxon>Viridiplantae</taxon>
        <taxon>Chlorophyta</taxon>
        <taxon>core chlorophytes</taxon>
        <taxon>Trebouxiophyceae</taxon>
        <taxon>Chlorellales</taxon>
        <taxon>Chlorellaceae</taxon>
        <taxon>Chlorella clade</taxon>
        <taxon>Chlorella</taxon>
    </lineage>
</organism>
<feature type="repeat" description="ANK" evidence="3">
    <location>
        <begin position="88"/>
        <end position="112"/>
    </location>
</feature>
<dbReference type="PANTHER" id="PTHR24198">
    <property type="entry name" value="ANKYRIN REPEAT AND PROTEIN KINASE DOMAIN-CONTAINING PROTEIN"/>
    <property type="match status" value="1"/>
</dbReference>
<dbReference type="GeneID" id="17354443"/>
<dbReference type="SMART" id="SM00248">
    <property type="entry name" value="ANK"/>
    <property type="match status" value="6"/>
</dbReference>
<dbReference type="InterPro" id="IPR036770">
    <property type="entry name" value="Ankyrin_rpt-contain_sf"/>
</dbReference>
<dbReference type="STRING" id="554065.E1ZHA0"/>
<reference evidence="5 6" key="1">
    <citation type="journal article" date="2010" name="Plant Cell">
        <title>The Chlorella variabilis NC64A genome reveals adaptation to photosymbiosis, coevolution with viruses, and cryptic sex.</title>
        <authorList>
            <person name="Blanc G."/>
            <person name="Duncan G."/>
            <person name="Agarkova I."/>
            <person name="Borodovsky M."/>
            <person name="Gurnon J."/>
            <person name="Kuo A."/>
            <person name="Lindquist E."/>
            <person name="Lucas S."/>
            <person name="Pangilinan J."/>
            <person name="Polle J."/>
            <person name="Salamov A."/>
            <person name="Terry A."/>
            <person name="Yamada T."/>
            <person name="Dunigan D.D."/>
            <person name="Grigoriev I.V."/>
            <person name="Claverie J.M."/>
            <person name="Van Etten J.L."/>
        </authorList>
    </citation>
    <scope>NUCLEOTIDE SEQUENCE [LARGE SCALE GENOMIC DNA]</scope>
    <source>
        <strain evidence="5 6">NC64A</strain>
    </source>
</reference>
<feature type="region of interest" description="Disordered" evidence="4">
    <location>
        <begin position="21"/>
        <end position="46"/>
    </location>
</feature>
<dbReference type="PANTHER" id="PTHR24198:SF165">
    <property type="entry name" value="ANKYRIN REPEAT-CONTAINING PROTEIN-RELATED"/>
    <property type="match status" value="1"/>
</dbReference>
<dbReference type="SUPFAM" id="SSF48403">
    <property type="entry name" value="Ankyrin repeat"/>
    <property type="match status" value="1"/>
</dbReference>
<proteinExistence type="predicted"/>
<evidence type="ECO:0000256" key="3">
    <source>
        <dbReference type="PROSITE-ProRule" id="PRU00023"/>
    </source>
</evidence>
<evidence type="ECO:0000313" key="6">
    <source>
        <dbReference type="Proteomes" id="UP000008141"/>
    </source>
</evidence>
<dbReference type="InterPro" id="IPR002110">
    <property type="entry name" value="Ankyrin_rpt"/>
</dbReference>
<dbReference type="AlphaFoldDB" id="E1ZHA0"/>
<evidence type="ECO:0000256" key="2">
    <source>
        <dbReference type="ARBA" id="ARBA00023043"/>
    </source>
</evidence>
<accession>E1ZHA0</accession>
<dbReference type="Pfam" id="PF12796">
    <property type="entry name" value="Ank_2"/>
    <property type="match status" value="1"/>
</dbReference>
<dbReference type="OrthoDB" id="20872at2759"/>
<keyword evidence="6" id="KW-1185">Reference proteome</keyword>
<dbReference type="RefSeq" id="XP_005847189.1">
    <property type="nucleotide sequence ID" value="XM_005847127.1"/>
</dbReference>
<feature type="repeat" description="ANK" evidence="3">
    <location>
        <begin position="238"/>
        <end position="258"/>
    </location>
</feature>
<dbReference type="KEGG" id="cvr:CHLNCDRAFT_52864"/>
<dbReference type="EMBL" id="GL433846">
    <property type="protein sequence ID" value="EFN55087.1"/>
    <property type="molecule type" value="Genomic_DNA"/>
</dbReference>
<dbReference type="InParanoid" id="E1ZHA0"/>
<dbReference type="Gene3D" id="1.25.40.20">
    <property type="entry name" value="Ankyrin repeat-containing domain"/>
    <property type="match status" value="1"/>
</dbReference>
<dbReference type="Proteomes" id="UP000008141">
    <property type="component" value="Unassembled WGS sequence"/>
</dbReference>
<keyword evidence="2 3" id="KW-0040">ANK repeat</keyword>
<dbReference type="Pfam" id="PF00023">
    <property type="entry name" value="Ank"/>
    <property type="match status" value="2"/>
</dbReference>
<evidence type="ECO:0000256" key="1">
    <source>
        <dbReference type="ARBA" id="ARBA00022737"/>
    </source>
</evidence>
<dbReference type="PROSITE" id="PS50088">
    <property type="entry name" value="ANK_REPEAT"/>
    <property type="match status" value="3"/>
</dbReference>
<gene>
    <name evidence="5" type="ORF">CHLNCDRAFT_52864</name>
</gene>
<dbReference type="eggNOG" id="KOG0504">
    <property type="taxonomic scope" value="Eukaryota"/>
</dbReference>
<dbReference type="PRINTS" id="PR01415">
    <property type="entry name" value="ANKYRIN"/>
</dbReference>
<protein>
    <submittedName>
        <fullName evidence="5">Uncharacterized protein</fullName>
    </submittedName>
</protein>
<dbReference type="PROSITE" id="PS50297">
    <property type="entry name" value="ANK_REP_REGION"/>
    <property type="match status" value="3"/>
</dbReference>
<evidence type="ECO:0000313" key="5">
    <source>
        <dbReference type="EMBL" id="EFN55087.1"/>
    </source>
</evidence>
<name>E1ZHA0_CHLVA</name>
<evidence type="ECO:0000256" key="4">
    <source>
        <dbReference type="SAM" id="MobiDB-lite"/>
    </source>
</evidence>
<feature type="repeat" description="ANK" evidence="3">
    <location>
        <begin position="162"/>
        <end position="183"/>
    </location>
</feature>
<sequence>MGAAGPRFSFISPCKSPVLLSHPFRPPPSTRVPVGTKRNLGAQQCPPTGRIMRMGDLPLHRAAAQGQEARVLELLAAEPGSAAEQTADGTTALHLAAAGGHELIVRHLIKAGPAALFATDRLGRLPLHCAIVARHAPIVRVLLSEAAHTATALNAYPNACCRGSTPLHWAADAGDTDIVALLLAAAPQTATWCNSHAHSALHFCIFGAHRWEVGGGEAAAVARLLLGAGATATAIDSDGDTPLHCAALKGCVELVELLAAQAPATAAECNHAGQLPITCALAEAAALVDWSRAAEPGPCAEERPQFEAFMRCSRLLLPYGPTQQLVEALAAAGPVALPLFGDLVACRRLSPEQWQLVPAGCPGLGAALPAVMQRSCTEAGCLARRLPEADRAALHAALLALARTQRQLGVALPADVARQTLCFLCQE</sequence>
<keyword evidence="1" id="KW-0677">Repeat</keyword>